<organism evidence="3">
    <name type="scientific">Mesocestoides corti</name>
    <name type="common">Flatworm</name>
    <dbReference type="NCBI Taxonomy" id="53468"/>
    <lineage>
        <taxon>Eukaryota</taxon>
        <taxon>Metazoa</taxon>
        <taxon>Spiralia</taxon>
        <taxon>Lophotrochozoa</taxon>
        <taxon>Platyhelminthes</taxon>
        <taxon>Cestoda</taxon>
        <taxon>Eucestoda</taxon>
        <taxon>Cyclophyllidea</taxon>
        <taxon>Mesocestoididae</taxon>
        <taxon>Mesocestoides</taxon>
    </lineage>
</organism>
<dbReference type="WBParaSite" id="MCU_001908-RA">
    <property type="protein sequence ID" value="MCU_001908-RA"/>
    <property type="gene ID" value="MCU_001908"/>
</dbReference>
<dbReference type="AlphaFoldDB" id="A0A5K3ENV1"/>
<evidence type="ECO:0000313" key="3">
    <source>
        <dbReference type="WBParaSite" id="MCU_001908-RA"/>
    </source>
</evidence>
<protein>
    <submittedName>
        <fullName evidence="3">Secreted protein</fullName>
    </submittedName>
</protein>
<feature type="region of interest" description="Disordered" evidence="1">
    <location>
        <begin position="48"/>
        <end position="74"/>
    </location>
</feature>
<accession>A0A5K3ENV1</accession>
<name>A0A5K3ENV1_MESCO</name>
<evidence type="ECO:0000256" key="2">
    <source>
        <dbReference type="SAM" id="SignalP"/>
    </source>
</evidence>
<feature type="compositionally biased region" description="Polar residues" evidence="1">
    <location>
        <begin position="58"/>
        <end position="74"/>
    </location>
</feature>
<feature type="signal peptide" evidence="2">
    <location>
        <begin position="1"/>
        <end position="18"/>
    </location>
</feature>
<keyword evidence="2" id="KW-0732">Signal</keyword>
<sequence>MGLVKRVMVFAMFSLVDPSMTVFNSSQFTQTAPPSMIESEALQWPAQKSGLRRGGFESPTQGFLPTITALRSTN</sequence>
<evidence type="ECO:0000256" key="1">
    <source>
        <dbReference type="SAM" id="MobiDB-lite"/>
    </source>
</evidence>
<proteinExistence type="predicted"/>
<reference evidence="3" key="1">
    <citation type="submission" date="2019-11" db="UniProtKB">
        <authorList>
            <consortium name="WormBaseParasite"/>
        </authorList>
    </citation>
    <scope>IDENTIFICATION</scope>
</reference>
<feature type="chain" id="PRO_5024347368" evidence="2">
    <location>
        <begin position="19"/>
        <end position="74"/>
    </location>
</feature>